<evidence type="ECO:0000256" key="1">
    <source>
        <dbReference type="ARBA" id="ARBA00008270"/>
    </source>
</evidence>
<protein>
    <submittedName>
        <fullName evidence="4">PhzF family phenazine biosynthesis protein</fullName>
    </submittedName>
</protein>
<evidence type="ECO:0000313" key="4">
    <source>
        <dbReference type="EMBL" id="ELR11750.1"/>
    </source>
</evidence>
<dbReference type="Pfam" id="PF02567">
    <property type="entry name" value="PhzC-PhzF"/>
    <property type="match status" value="1"/>
</dbReference>
<dbReference type="Gene3D" id="3.10.310.10">
    <property type="entry name" value="Diaminopimelate Epimerase, Chain A, domain 1"/>
    <property type="match status" value="2"/>
</dbReference>
<dbReference type="RefSeq" id="XP_004333763.1">
    <property type="nucleotide sequence ID" value="XM_004333715.1"/>
</dbReference>
<dbReference type="InterPro" id="IPR003719">
    <property type="entry name" value="Phenazine_PhzF-like"/>
</dbReference>
<dbReference type="GO" id="GO:0016853">
    <property type="term" value="F:isomerase activity"/>
    <property type="evidence" value="ECO:0007669"/>
    <property type="project" value="UniProtKB-KW"/>
</dbReference>
<dbReference type="PANTHER" id="PTHR13774">
    <property type="entry name" value="PHENAZINE BIOSYNTHESIS PROTEIN"/>
    <property type="match status" value="1"/>
</dbReference>
<dbReference type="PIRSF" id="PIRSF016184">
    <property type="entry name" value="PhzC_PhzF"/>
    <property type="match status" value="1"/>
</dbReference>
<evidence type="ECO:0000256" key="2">
    <source>
        <dbReference type="ARBA" id="ARBA00023235"/>
    </source>
</evidence>
<dbReference type="EMBL" id="KB008147">
    <property type="protein sequence ID" value="ELR11750.1"/>
    <property type="molecule type" value="Genomic_DNA"/>
</dbReference>
<reference evidence="4 5" key="1">
    <citation type="journal article" date="2013" name="Genome Biol.">
        <title>Genome of Acanthamoeba castellanii highlights extensive lateral gene transfer and early evolution of tyrosine kinase signaling.</title>
        <authorList>
            <person name="Clarke M."/>
            <person name="Lohan A.J."/>
            <person name="Liu B."/>
            <person name="Lagkouvardos I."/>
            <person name="Roy S."/>
            <person name="Zafar N."/>
            <person name="Bertelli C."/>
            <person name="Schilde C."/>
            <person name="Kianianmomeni A."/>
            <person name="Burglin T.R."/>
            <person name="Frech C."/>
            <person name="Turcotte B."/>
            <person name="Kopec K.O."/>
            <person name="Synnott J.M."/>
            <person name="Choo C."/>
            <person name="Paponov I."/>
            <person name="Finkler A."/>
            <person name="Soon Heng Tan C."/>
            <person name="Hutchins A.P."/>
            <person name="Weinmeier T."/>
            <person name="Rattei T."/>
            <person name="Chu J.S."/>
            <person name="Gimenez G."/>
            <person name="Irimia M."/>
            <person name="Rigden D.J."/>
            <person name="Fitzpatrick D.A."/>
            <person name="Lorenzo-Morales J."/>
            <person name="Bateman A."/>
            <person name="Chiu C.H."/>
            <person name="Tang P."/>
            <person name="Hegemann P."/>
            <person name="Fromm H."/>
            <person name="Raoult D."/>
            <person name="Greub G."/>
            <person name="Miranda-Saavedra D."/>
            <person name="Chen N."/>
            <person name="Nash P."/>
            <person name="Ginger M.L."/>
            <person name="Horn M."/>
            <person name="Schaap P."/>
            <person name="Caler L."/>
            <person name="Loftus B."/>
        </authorList>
    </citation>
    <scope>NUCLEOTIDE SEQUENCE [LARGE SCALE GENOMIC DNA]</scope>
    <source>
        <strain evidence="4 5">Neff</strain>
    </source>
</reference>
<dbReference type="VEuPathDB" id="AmoebaDB:ACA1_362120"/>
<dbReference type="SUPFAM" id="SSF54506">
    <property type="entry name" value="Diaminopimelate epimerase-like"/>
    <property type="match status" value="1"/>
</dbReference>
<evidence type="ECO:0000256" key="3">
    <source>
        <dbReference type="PIRSR" id="PIRSR016184-1"/>
    </source>
</evidence>
<dbReference type="KEGG" id="acan:ACA1_362120"/>
<keyword evidence="2" id="KW-0413">Isomerase</keyword>
<dbReference type="OrthoDB" id="75169at2759"/>
<proteinExistence type="inferred from homology"/>
<sequence>MEVEVVQVDAFAAEPFKGNPAAVCFLPTSSGEHQRGWPSDQWLQHLAAEMNLSETAFLLPSSEGEAHYELRWLTPTVEVELCGHATLAAAHALFESKRVAPHLPIVFHTRKAGLLTVHKHQEWLQMDFPAEPPVAVPPAEVPAGLLPSLGLTEDQVVAVGRNRWDLFVEVRAAAQVVSLSPDLARLAAVTSRCAVVTARAEGPSPDSDSGVDFVSRVFAPAAGVNEDPVTGSAHCGLAPYWRQRLQKSSLRAFQASKRGGQLRLEVTDEGRVLISGQAVTVFHAHLRRPPNYDDASQ</sequence>
<dbReference type="OMA" id="MDFPAKQ"/>
<evidence type="ECO:0000313" key="5">
    <source>
        <dbReference type="Proteomes" id="UP000011083"/>
    </source>
</evidence>
<dbReference type="AlphaFoldDB" id="L8GF94"/>
<keyword evidence="5" id="KW-1185">Reference proteome</keyword>
<feature type="active site" evidence="3">
    <location>
        <position position="54"/>
    </location>
</feature>
<accession>L8GF94</accession>
<dbReference type="PANTHER" id="PTHR13774:SF17">
    <property type="entry name" value="PHENAZINE BIOSYNTHESIS-LIKE DOMAIN-CONTAINING PROTEIN"/>
    <property type="match status" value="1"/>
</dbReference>
<name>L8GF94_ACACF</name>
<dbReference type="GO" id="GO:0005737">
    <property type="term" value="C:cytoplasm"/>
    <property type="evidence" value="ECO:0007669"/>
    <property type="project" value="TreeGrafter"/>
</dbReference>
<dbReference type="STRING" id="1257118.L8GF94"/>
<dbReference type="NCBIfam" id="TIGR00654">
    <property type="entry name" value="PhzF_family"/>
    <property type="match status" value="1"/>
</dbReference>
<dbReference type="Proteomes" id="UP000011083">
    <property type="component" value="Unassembled WGS sequence"/>
</dbReference>
<organism evidence="4 5">
    <name type="scientific">Acanthamoeba castellanii (strain ATCC 30010 / Neff)</name>
    <dbReference type="NCBI Taxonomy" id="1257118"/>
    <lineage>
        <taxon>Eukaryota</taxon>
        <taxon>Amoebozoa</taxon>
        <taxon>Discosea</taxon>
        <taxon>Longamoebia</taxon>
        <taxon>Centramoebida</taxon>
        <taxon>Acanthamoebidae</taxon>
        <taxon>Acanthamoeba</taxon>
    </lineage>
</organism>
<dbReference type="GeneID" id="14912274"/>
<comment type="similarity">
    <text evidence="1">Belongs to the PhzF family.</text>
</comment>
<gene>
    <name evidence="4" type="ORF">ACA1_362120</name>
</gene>